<keyword evidence="7" id="KW-0808">Transferase</keyword>
<dbReference type="AlphaFoldDB" id="A0A2P5AEY4"/>
<dbReference type="GO" id="GO:0003676">
    <property type="term" value="F:nucleic acid binding"/>
    <property type="evidence" value="ECO:0007669"/>
    <property type="project" value="InterPro"/>
</dbReference>
<dbReference type="Gene3D" id="1.20.120.1750">
    <property type="match status" value="1"/>
</dbReference>
<dbReference type="FunFam" id="1.20.120.1750:FF:000019">
    <property type="entry name" value="RBR-type E3 ubiquitin transferase"/>
    <property type="match status" value="1"/>
</dbReference>
<dbReference type="FunCoup" id="A0A2P5AEY4">
    <property type="interactions" value="1094"/>
</dbReference>
<dbReference type="GO" id="GO:0008270">
    <property type="term" value="F:zinc ion binding"/>
    <property type="evidence" value="ECO:0007669"/>
    <property type="project" value="UniProtKB-KW"/>
</dbReference>
<dbReference type="EMBL" id="JXTC01000899">
    <property type="protein sequence ID" value="PON35097.1"/>
    <property type="molecule type" value="Genomic_DNA"/>
</dbReference>
<dbReference type="GO" id="GO:0061630">
    <property type="term" value="F:ubiquitin protein ligase activity"/>
    <property type="evidence" value="ECO:0007669"/>
    <property type="project" value="UniProtKB-EC"/>
</dbReference>
<dbReference type="GO" id="GO:0016567">
    <property type="term" value="P:protein ubiquitination"/>
    <property type="evidence" value="ECO:0007669"/>
    <property type="project" value="UniProtKB-UniPathway"/>
</dbReference>
<dbReference type="GO" id="GO:0004523">
    <property type="term" value="F:RNA-DNA hybrid ribonuclease activity"/>
    <property type="evidence" value="ECO:0007669"/>
    <property type="project" value="InterPro"/>
</dbReference>
<dbReference type="InterPro" id="IPR002156">
    <property type="entry name" value="RNaseH_domain"/>
</dbReference>
<keyword evidence="18" id="KW-1185">Reference proteome</keyword>
<evidence type="ECO:0000256" key="12">
    <source>
        <dbReference type="ARBA" id="ARBA00022833"/>
    </source>
</evidence>
<evidence type="ECO:0000256" key="14">
    <source>
        <dbReference type="SAM" id="MobiDB-lite"/>
    </source>
</evidence>
<evidence type="ECO:0000256" key="11">
    <source>
        <dbReference type="ARBA" id="ARBA00022786"/>
    </source>
</evidence>
<dbReference type="GO" id="GO:0016874">
    <property type="term" value="F:ligase activity"/>
    <property type="evidence" value="ECO:0007669"/>
    <property type="project" value="UniProtKB-KW"/>
</dbReference>
<evidence type="ECO:0000256" key="2">
    <source>
        <dbReference type="ARBA" id="ARBA00001947"/>
    </source>
</evidence>
<dbReference type="STRING" id="63057.A0A2P5AEY4"/>
<evidence type="ECO:0000256" key="5">
    <source>
        <dbReference type="ARBA" id="ARBA00005884"/>
    </source>
</evidence>
<dbReference type="Proteomes" id="UP000237000">
    <property type="component" value="Unassembled WGS sequence"/>
</dbReference>
<dbReference type="InterPro" id="IPR031127">
    <property type="entry name" value="E3_UB_ligase_RBR"/>
</dbReference>
<dbReference type="Pfam" id="PF22191">
    <property type="entry name" value="IBR_1"/>
    <property type="match status" value="1"/>
</dbReference>
<evidence type="ECO:0000256" key="13">
    <source>
        <dbReference type="PROSITE-ProRule" id="PRU00175"/>
    </source>
</evidence>
<dbReference type="InterPro" id="IPR013083">
    <property type="entry name" value="Znf_RING/FYVE/PHD"/>
</dbReference>
<gene>
    <name evidence="17" type="ORF">TorRG33x02_352110</name>
</gene>
<feature type="domain" description="RING-type" evidence="16">
    <location>
        <begin position="69"/>
        <end position="293"/>
    </location>
</feature>
<dbReference type="InParanoid" id="A0A2P5AEY4"/>
<dbReference type="CDD" id="cd22582">
    <property type="entry name" value="BRcat_RBR_unk"/>
    <property type="match status" value="1"/>
</dbReference>
<dbReference type="InterPro" id="IPR044066">
    <property type="entry name" value="TRIAD_supradom"/>
</dbReference>
<dbReference type="FunFam" id="3.30.40.10:FF:000230">
    <property type="entry name" value="RBR-type E3 ubiquitin transferase"/>
    <property type="match status" value="1"/>
</dbReference>
<dbReference type="SUPFAM" id="SSF57850">
    <property type="entry name" value="RING/U-box"/>
    <property type="match status" value="2"/>
</dbReference>
<keyword evidence="9" id="KW-0677">Repeat</keyword>
<keyword evidence="17" id="KW-0436">Ligase</keyword>
<evidence type="ECO:0000313" key="17">
    <source>
        <dbReference type="EMBL" id="PON35097.1"/>
    </source>
</evidence>
<keyword evidence="11" id="KW-0833">Ubl conjugation pathway</keyword>
<evidence type="ECO:0000256" key="1">
    <source>
        <dbReference type="ARBA" id="ARBA00001798"/>
    </source>
</evidence>
<comment type="pathway">
    <text evidence="4">Protein modification; protein ubiquitination.</text>
</comment>
<evidence type="ECO:0000313" key="18">
    <source>
        <dbReference type="Proteomes" id="UP000237000"/>
    </source>
</evidence>
<dbReference type="PROSITE" id="PS00518">
    <property type="entry name" value="ZF_RING_1"/>
    <property type="match status" value="1"/>
</dbReference>
<dbReference type="OrthoDB" id="9977870at2759"/>
<evidence type="ECO:0000256" key="3">
    <source>
        <dbReference type="ARBA" id="ARBA00003976"/>
    </source>
</evidence>
<dbReference type="Pfam" id="PF01485">
    <property type="entry name" value="IBR"/>
    <property type="match status" value="1"/>
</dbReference>
<keyword evidence="10 13" id="KW-0863">Zinc-finger</keyword>
<proteinExistence type="inferred from homology"/>
<evidence type="ECO:0000259" key="15">
    <source>
        <dbReference type="PROSITE" id="PS50089"/>
    </source>
</evidence>
<evidence type="ECO:0000259" key="16">
    <source>
        <dbReference type="PROSITE" id="PS51873"/>
    </source>
</evidence>
<feature type="region of interest" description="Disordered" evidence="14">
    <location>
        <begin position="299"/>
        <end position="319"/>
    </location>
</feature>
<dbReference type="PROSITE" id="PS51873">
    <property type="entry name" value="TRIAD"/>
    <property type="match status" value="1"/>
</dbReference>
<dbReference type="PROSITE" id="PS50089">
    <property type="entry name" value="ZF_RING_2"/>
    <property type="match status" value="1"/>
</dbReference>
<protein>
    <recommendedName>
        <fullName evidence="6">RBR-type E3 ubiquitin transferase</fullName>
        <ecNumber evidence="6">2.3.2.31</ecNumber>
    </recommendedName>
</protein>
<evidence type="ECO:0000256" key="8">
    <source>
        <dbReference type="ARBA" id="ARBA00022723"/>
    </source>
</evidence>
<dbReference type="InterPro" id="IPR001841">
    <property type="entry name" value="Znf_RING"/>
</dbReference>
<comment type="function">
    <text evidence="3">Might act as an E3 ubiquitin-protein ligase, or as part of E3 complex, which accepts ubiquitin from specific E2 ubiquitin-conjugating enzymes and then transfers it to substrates.</text>
</comment>
<feature type="compositionally biased region" description="Acidic residues" evidence="14">
    <location>
        <begin position="299"/>
        <end position="310"/>
    </location>
</feature>
<evidence type="ECO:0000256" key="9">
    <source>
        <dbReference type="ARBA" id="ARBA00022737"/>
    </source>
</evidence>
<evidence type="ECO:0000256" key="6">
    <source>
        <dbReference type="ARBA" id="ARBA00012251"/>
    </source>
</evidence>
<keyword evidence="8" id="KW-0479">Metal-binding</keyword>
<comment type="caution">
    <text evidence="17">The sequence shown here is derived from an EMBL/GenBank/DDBJ whole genome shotgun (WGS) entry which is preliminary data.</text>
</comment>
<name>A0A2P5AEY4_TREOI</name>
<keyword evidence="12" id="KW-0862">Zinc</keyword>
<accession>A0A2P5AEY4</accession>
<dbReference type="UniPathway" id="UPA00143"/>
<dbReference type="Pfam" id="PF13456">
    <property type="entry name" value="RVT_3"/>
    <property type="match status" value="1"/>
</dbReference>
<dbReference type="EC" id="2.3.2.31" evidence="6"/>
<evidence type="ECO:0000256" key="4">
    <source>
        <dbReference type="ARBA" id="ARBA00004906"/>
    </source>
</evidence>
<dbReference type="InterPro" id="IPR017907">
    <property type="entry name" value="Znf_RING_CS"/>
</dbReference>
<evidence type="ECO:0000256" key="7">
    <source>
        <dbReference type="ARBA" id="ARBA00022679"/>
    </source>
</evidence>
<sequence length="319" mass="37224">MAEVSGRWPVRQRKVVILVNQIKSLQGKFVFCNSRHVPRNDIKFAFKLAKDAIQSQINRTAESSRIKDLNETCVICMEDTDVSQIFSAKVCLHRYCFSCMKQHVEVKLREAQIPKCPHEGCKTELDIDSCENFLTPKLLELMSQRIKEAATPVTERVYCPNPRCSFLMSKTEVLEYSKKEQIDVDRLGARKCVKCNSLFCVDCRVPWHRNMSCANYKRLHPNPSLEDAKLKVLASRNMWRQCRKCNLMIELAQGCYHMTCRCGYEFCYNCEAEWKNKKATCSCPLWAEANIWYDGNREFDEEEEEEDEGVEFYNSDSDY</sequence>
<dbReference type="PANTHER" id="PTHR11685">
    <property type="entry name" value="RBR FAMILY RING FINGER AND IBR DOMAIN-CONTAINING"/>
    <property type="match status" value="1"/>
</dbReference>
<dbReference type="CDD" id="cd22584">
    <property type="entry name" value="Rcat_RBR_unk"/>
    <property type="match status" value="1"/>
</dbReference>
<comment type="cofactor">
    <cofactor evidence="2">
        <name>Zn(2+)</name>
        <dbReference type="ChEBI" id="CHEBI:29105"/>
    </cofactor>
</comment>
<feature type="domain" description="RING-type" evidence="15">
    <location>
        <begin position="73"/>
        <end position="117"/>
    </location>
</feature>
<organism evidence="17 18">
    <name type="scientific">Trema orientale</name>
    <name type="common">Charcoal tree</name>
    <name type="synonym">Celtis orientalis</name>
    <dbReference type="NCBI Taxonomy" id="63057"/>
    <lineage>
        <taxon>Eukaryota</taxon>
        <taxon>Viridiplantae</taxon>
        <taxon>Streptophyta</taxon>
        <taxon>Embryophyta</taxon>
        <taxon>Tracheophyta</taxon>
        <taxon>Spermatophyta</taxon>
        <taxon>Magnoliopsida</taxon>
        <taxon>eudicotyledons</taxon>
        <taxon>Gunneridae</taxon>
        <taxon>Pentapetalae</taxon>
        <taxon>rosids</taxon>
        <taxon>fabids</taxon>
        <taxon>Rosales</taxon>
        <taxon>Cannabaceae</taxon>
        <taxon>Trema</taxon>
    </lineage>
</organism>
<dbReference type="InterPro" id="IPR002867">
    <property type="entry name" value="IBR_dom"/>
</dbReference>
<dbReference type="SMART" id="SM00647">
    <property type="entry name" value="IBR"/>
    <property type="match status" value="2"/>
</dbReference>
<comment type="catalytic activity">
    <reaction evidence="1">
        <text>[E2 ubiquitin-conjugating enzyme]-S-ubiquitinyl-L-cysteine + [acceptor protein]-L-lysine = [E2 ubiquitin-conjugating enzyme]-L-cysteine + [acceptor protein]-N(6)-ubiquitinyl-L-lysine.</text>
        <dbReference type="EC" id="2.3.2.31"/>
    </reaction>
</comment>
<comment type="similarity">
    <text evidence="5">Belongs to the RBR family. Ariadne subfamily.</text>
</comment>
<reference evidence="18" key="1">
    <citation type="submission" date="2016-06" db="EMBL/GenBank/DDBJ databases">
        <title>Parallel loss of symbiosis genes in relatives of nitrogen-fixing non-legume Parasponia.</title>
        <authorList>
            <person name="Van Velzen R."/>
            <person name="Holmer R."/>
            <person name="Bu F."/>
            <person name="Rutten L."/>
            <person name="Van Zeijl A."/>
            <person name="Liu W."/>
            <person name="Santuari L."/>
            <person name="Cao Q."/>
            <person name="Sharma T."/>
            <person name="Shen D."/>
            <person name="Roswanjaya Y."/>
            <person name="Wardhani T."/>
            <person name="Kalhor M.S."/>
            <person name="Jansen J."/>
            <person name="Van den Hoogen J."/>
            <person name="Gungor B."/>
            <person name="Hartog M."/>
            <person name="Hontelez J."/>
            <person name="Verver J."/>
            <person name="Yang W.-C."/>
            <person name="Schijlen E."/>
            <person name="Repin R."/>
            <person name="Schilthuizen M."/>
            <person name="Schranz E."/>
            <person name="Heidstra R."/>
            <person name="Miyata K."/>
            <person name="Fedorova E."/>
            <person name="Kohlen W."/>
            <person name="Bisseling T."/>
            <person name="Smit S."/>
            <person name="Geurts R."/>
        </authorList>
    </citation>
    <scope>NUCLEOTIDE SEQUENCE [LARGE SCALE GENOMIC DNA]</scope>
    <source>
        <strain evidence="18">cv. RG33-2</strain>
    </source>
</reference>
<evidence type="ECO:0000256" key="10">
    <source>
        <dbReference type="ARBA" id="ARBA00022771"/>
    </source>
</evidence>
<dbReference type="Gene3D" id="3.30.40.10">
    <property type="entry name" value="Zinc/RING finger domain, C3HC4 (zinc finger)"/>
    <property type="match status" value="1"/>
</dbReference>